<gene>
    <name evidence="1" type="ORF">M378DRAFT_166497</name>
</gene>
<dbReference type="Proteomes" id="UP000054549">
    <property type="component" value="Unassembled WGS sequence"/>
</dbReference>
<keyword evidence="2" id="KW-1185">Reference proteome</keyword>
<dbReference type="AlphaFoldDB" id="A0A0C2T575"/>
<name>A0A0C2T575_AMAMK</name>
<reference evidence="1 2" key="1">
    <citation type="submission" date="2014-04" db="EMBL/GenBank/DDBJ databases">
        <title>Evolutionary Origins and Diversification of the Mycorrhizal Mutualists.</title>
        <authorList>
            <consortium name="DOE Joint Genome Institute"/>
            <consortium name="Mycorrhizal Genomics Consortium"/>
            <person name="Kohler A."/>
            <person name="Kuo A."/>
            <person name="Nagy L.G."/>
            <person name="Floudas D."/>
            <person name="Copeland A."/>
            <person name="Barry K.W."/>
            <person name="Cichocki N."/>
            <person name="Veneault-Fourrey C."/>
            <person name="LaButti K."/>
            <person name="Lindquist E.A."/>
            <person name="Lipzen A."/>
            <person name="Lundell T."/>
            <person name="Morin E."/>
            <person name="Murat C."/>
            <person name="Riley R."/>
            <person name="Ohm R."/>
            <person name="Sun H."/>
            <person name="Tunlid A."/>
            <person name="Henrissat B."/>
            <person name="Grigoriev I.V."/>
            <person name="Hibbett D.S."/>
            <person name="Martin F."/>
        </authorList>
    </citation>
    <scope>NUCLEOTIDE SEQUENCE [LARGE SCALE GENOMIC DNA]</scope>
    <source>
        <strain evidence="1 2">Koide BX008</strain>
    </source>
</reference>
<evidence type="ECO:0000313" key="1">
    <source>
        <dbReference type="EMBL" id="KIL61724.1"/>
    </source>
</evidence>
<organism evidence="1 2">
    <name type="scientific">Amanita muscaria (strain Koide BX008)</name>
    <dbReference type="NCBI Taxonomy" id="946122"/>
    <lineage>
        <taxon>Eukaryota</taxon>
        <taxon>Fungi</taxon>
        <taxon>Dikarya</taxon>
        <taxon>Basidiomycota</taxon>
        <taxon>Agaricomycotina</taxon>
        <taxon>Agaricomycetes</taxon>
        <taxon>Agaricomycetidae</taxon>
        <taxon>Agaricales</taxon>
        <taxon>Pluteineae</taxon>
        <taxon>Amanitaceae</taxon>
        <taxon>Amanita</taxon>
    </lineage>
</organism>
<dbReference type="HOGENOM" id="CLU_2885325_0_0_1"/>
<sequence length="63" mass="6908">MKISIGQRQYQHADTDEKYLLVHQRPLASVQLSLRWSSAYTSLSLVLAANPMSGTSSSVARAS</sequence>
<evidence type="ECO:0000313" key="2">
    <source>
        <dbReference type="Proteomes" id="UP000054549"/>
    </source>
</evidence>
<accession>A0A0C2T575</accession>
<protein>
    <submittedName>
        <fullName evidence="1">Uncharacterized protein</fullName>
    </submittedName>
</protein>
<dbReference type="InParanoid" id="A0A0C2T575"/>
<proteinExistence type="predicted"/>
<dbReference type="EMBL" id="KN818280">
    <property type="protein sequence ID" value="KIL61724.1"/>
    <property type="molecule type" value="Genomic_DNA"/>
</dbReference>